<dbReference type="GO" id="GO:0016491">
    <property type="term" value="F:oxidoreductase activity"/>
    <property type="evidence" value="ECO:0007669"/>
    <property type="project" value="InterPro"/>
</dbReference>
<evidence type="ECO:0000259" key="1">
    <source>
        <dbReference type="SMART" id="SM00746"/>
    </source>
</evidence>
<proteinExistence type="predicted"/>
<dbReference type="Pfam" id="PF04945">
    <property type="entry name" value="YHS"/>
    <property type="match status" value="1"/>
</dbReference>
<reference evidence="2" key="1">
    <citation type="journal article" date="2014" name="Genome Biol. Evol.">
        <title>Pangenome evidence for extensive interdomain horizontal transfer affecting lineage core and shell genes in uncultured planktonic thaumarchaeota and euryarchaeota.</title>
        <authorList>
            <person name="Deschamps P."/>
            <person name="Zivanovic Y."/>
            <person name="Moreira D."/>
            <person name="Rodriguez-Valera F."/>
            <person name="Lopez-Garcia P."/>
        </authorList>
    </citation>
    <scope>NUCLEOTIDE SEQUENCE</scope>
</reference>
<accession>A0A075FQW9</accession>
<dbReference type="InterPro" id="IPR012348">
    <property type="entry name" value="RNR-like"/>
</dbReference>
<dbReference type="InterPro" id="IPR009078">
    <property type="entry name" value="Ferritin-like_SF"/>
</dbReference>
<protein>
    <recommendedName>
        <fullName evidence="1">TRASH domain-containing protein</fullName>
    </recommendedName>
</protein>
<feature type="domain" description="TRASH" evidence="1">
    <location>
        <begin position="4"/>
        <end position="41"/>
    </location>
</feature>
<dbReference type="AlphaFoldDB" id="A0A075FQW9"/>
<dbReference type="Gene3D" id="1.10.620.20">
    <property type="entry name" value="Ribonucleotide Reductase, subunit A"/>
    <property type="match status" value="1"/>
</dbReference>
<dbReference type="InterPro" id="IPR007029">
    <property type="entry name" value="YHS_dom"/>
</dbReference>
<evidence type="ECO:0000313" key="2">
    <source>
        <dbReference type="EMBL" id="AIE92087.1"/>
    </source>
</evidence>
<dbReference type="SMART" id="SM00746">
    <property type="entry name" value="TRASH"/>
    <property type="match status" value="1"/>
</dbReference>
<dbReference type="SUPFAM" id="SSF47240">
    <property type="entry name" value="Ferritin-like"/>
    <property type="match status" value="1"/>
</dbReference>
<organism evidence="2">
    <name type="scientific">uncultured marine thaumarchaeote AD1000_19_G10</name>
    <dbReference type="NCBI Taxonomy" id="1455898"/>
    <lineage>
        <taxon>Archaea</taxon>
        <taxon>Nitrososphaerota</taxon>
        <taxon>environmental samples</taxon>
    </lineage>
</organism>
<dbReference type="EMBL" id="KF900357">
    <property type="protein sequence ID" value="AIE92087.1"/>
    <property type="molecule type" value="Genomic_DNA"/>
</dbReference>
<name>A0A075FQW9_9ARCH</name>
<dbReference type="InterPro" id="IPR011017">
    <property type="entry name" value="TRASH_dom"/>
</dbReference>
<sequence length="48" mass="5739">MPVDPVCGIEMDESLALVHEHEDKKYYFCCNGCRRIFMKKPRKYKNKS</sequence>